<sequence length="294" mass="31831">MKREDVLMEALPYIRKFHGRTMVIKLGGHAMVEGEILDTVVSDVVLLQLVGIKVVLVHGGGPEITEKMKALGKEPKFVGGLRITDDETLEVAQMVLVGKINTNIVSLISKAGGKAIGISGNDANLIIARKMERQRVRVNNKEEEVDLGHVGEIETINPDILNTLLDNGYVPVIAPLAIDRSGNDLNINADTAAGEIAIALKAYKFISMTDVDGIMDKERTKVFRQVTKSDAEHLITTGVVSEGMIPKVQAVLHAIQDGVPYSHIINGNISHNLILELFTSEGVGTMITMKEVGL</sequence>
<feature type="domain" description="Aspartate/glutamate/uridylate kinase" evidence="9">
    <location>
        <begin position="21"/>
        <end position="266"/>
    </location>
</feature>
<dbReference type="InterPro" id="IPR004662">
    <property type="entry name" value="AcgluKinase_fam"/>
</dbReference>
<keyword evidence="7 8" id="KW-0067">ATP-binding</keyword>
<dbReference type="EMBL" id="QGMY01000011">
    <property type="protein sequence ID" value="PWR70515.1"/>
    <property type="molecule type" value="Genomic_DNA"/>
</dbReference>
<dbReference type="PRINTS" id="PR00474">
    <property type="entry name" value="GLU5KINASE"/>
</dbReference>
<dbReference type="InterPro" id="IPR001048">
    <property type="entry name" value="Asp/Glu/Uridylate_kinase"/>
</dbReference>
<dbReference type="PIRSF" id="PIRSF000728">
    <property type="entry name" value="NAGK"/>
    <property type="match status" value="1"/>
</dbReference>
<dbReference type="SUPFAM" id="SSF53633">
    <property type="entry name" value="Carbamate kinase-like"/>
    <property type="match status" value="1"/>
</dbReference>
<dbReference type="GO" id="GO:0005737">
    <property type="term" value="C:cytoplasm"/>
    <property type="evidence" value="ECO:0007669"/>
    <property type="project" value="UniProtKB-SubCell"/>
</dbReference>
<dbReference type="InterPro" id="IPR037528">
    <property type="entry name" value="ArgB"/>
</dbReference>
<proteinExistence type="inferred from homology"/>
<dbReference type="InterPro" id="IPR036393">
    <property type="entry name" value="AceGlu_kinase-like_sf"/>
</dbReference>
<feature type="site" description="Transition state stabilizer" evidence="8">
    <location>
        <position position="25"/>
    </location>
</feature>
<comment type="function">
    <text evidence="8">Catalyzes the ATP-dependent phosphorylation of N-acetyl-L-glutamate.</text>
</comment>
<dbReference type="Proteomes" id="UP000245657">
    <property type="component" value="Unassembled WGS sequence"/>
</dbReference>
<evidence type="ECO:0000256" key="6">
    <source>
        <dbReference type="ARBA" id="ARBA00022777"/>
    </source>
</evidence>
<comment type="similarity">
    <text evidence="8">Belongs to the acetylglutamate kinase family. ArgB subfamily.</text>
</comment>
<dbReference type="OrthoDB" id="6816at2157"/>
<organism evidence="10 11">
    <name type="scientific">Methanospirillum lacunae</name>
    <dbReference type="NCBI Taxonomy" id="668570"/>
    <lineage>
        <taxon>Archaea</taxon>
        <taxon>Methanobacteriati</taxon>
        <taxon>Methanobacteriota</taxon>
        <taxon>Stenosarchaea group</taxon>
        <taxon>Methanomicrobia</taxon>
        <taxon>Methanomicrobiales</taxon>
        <taxon>Methanospirillaceae</taxon>
        <taxon>Methanospirillum</taxon>
    </lineage>
</organism>
<dbReference type="EC" id="2.7.2.8" evidence="8"/>
<evidence type="ECO:0000313" key="10">
    <source>
        <dbReference type="EMBL" id="PWR70515.1"/>
    </source>
</evidence>
<keyword evidence="4 8" id="KW-0808">Transferase</keyword>
<evidence type="ECO:0000256" key="1">
    <source>
        <dbReference type="ARBA" id="ARBA00004828"/>
    </source>
</evidence>
<keyword evidence="8" id="KW-0963">Cytoplasm</keyword>
<dbReference type="NCBIfam" id="TIGR00761">
    <property type="entry name" value="argB"/>
    <property type="match status" value="1"/>
</dbReference>
<comment type="catalytic activity">
    <reaction evidence="8">
        <text>N-acetyl-L-glutamate + ATP = N-acetyl-L-glutamyl 5-phosphate + ADP</text>
        <dbReference type="Rhea" id="RHEA:14629"/>
        <dbReference type="ChEBI" id="CHEBI:30616"/>
        <dbReference type="ChEBI" id="CHEBI:44337"/>
        <dbReference type="ChEBI" id="CHEBI:57936"/>
        <dbReference type="ChEBI" id="CHEBI:456216"/>
        <dbReference type="EC" id="2.7.2.8"/>
    </reaction>
</comment>
<reference evidence="10 11" key="1">
    <citation type="submission" date="2018-05" db="EMBL/GenBank/DDBJ databases">
        <title>Draft genome of Methanospirillum lacunae Ki8-1.</title>
        <authorList>
            <person name="Dueholm M.S."/>
            <person name="Nielsen P.H."/>
            <person name="Bakmann L.F."/>
            <person name="Otzen D.E."/>
        </authorList>
    </citation>
    <scope>NUCLEOTIDE SEQUENCE [LARGE SCALE GENOMIC DNA]</scope>
    <source>
        <strain evidence="10 11">Ki8-1</strain>
    </source>
</reference>
<gene>
    <name evidence="8 10" type="primary">argB</name>
    <name evidence="10" type="ORF">DK846_14060</name>
</gene>
<name>A0A2V2MW81_9EURY</name>
<feature type="site" description="Transition state stabilizer" evidence="8">
    <location>
        <position position="247"/>
    </location>
</feature>
<comment type="caution">
    <text evidence="10">The sequence shown here is derived from an EMBL/GenBank/DDBJ whole genome shotgun (WGS) entry which is preliminary data.</text>
</comment>
<dbReference type="GeneID" id="97547762"/>
<dbReference type="PANTHER" id="PTHR23342:SF0">
    <property type="entry name" value="N-ACETYLGLUTAMATE SYNTHASE, MITOCHONDRIAL"/>
    <property type="match status" value="1"/>
</dbReference>
<dbReference type="HAMAP" id="MF_00082">
    <property type="entry name" value="ArgB"/>
    <property type="match status" value="1"/>
</dbReference>
<feature type="binding site" evidence="8">
    <location>
        <position position="82"/>
    </location>
    <ligand>
        <name>substrate</name>
    </ligand>
</feature>
<dbReference type="CDD" id="cd04250">
    <property type="entry name" value="AAK_NAGK-C"/>
    <property type="match status" value="1"/>
</dbReference>
<dbReference type="GO" id="GO:0005524">
    <property type="term" value="F:ATP binding"/>
    <property type="evidence" value="ECO:0007669"/>
    <property type="project" value="UniProtKB-UniRule"/>
</dbReference>
<keyword evidence="6 8" id="KW-0418">Kinase</keyword>
<dbReference type="AlphaFoldDB" id="A0A2V2MW81"/>
<protein>
    <recommendedName>
        <fullName evidence="8">Acetylglutamate kinase</fullName>
        <ecNumber evidence="8">2.7.2.8</ecNumber>
    </recommendedName>
    <alternativeName>
        <fullName evidence="8">N-acetyl-L-glutamate 5-phosphotransferase</fullName>
    </alternativeName>
    <alternativeName>
        <fullName evidence="8">NAG kinase</fullName>
        <shortName evidence="8">NAGK</shortName>
    </alternativeName>
</protein>
<comment type="subcellular location">
    <subcellularLocation>
        <location evidence="8">Cytoplasm</location>
    </subcellularLocation>
</comment>
<dbReference type="RefSeq" id="WP_109969599.1">
    <property type="nucleotide sequence ID" value="NZ_CP176093.1"/>
</dbReference>
<evidence type="ECO:0000256" key="5">
    <source>
        <dbReference type="ARBA" id="ARBA00022741"/>
    </source>
</evidence>
<evidence type="ECO:0000256" key="3">
    <source>
        <dbReference type="ARBA" id="ARBA00022605"/>
    </source>
</evidence>
<evidence type="ECO:0000256" key="8">
    <source>
        <dbReference type="HAMAP-Rule" id="MF_00082"/>
    </source>
</evidence>
<dbReference type="Gene3D" id="3.40.1160.10">
    <property type="entry name" value="Acetylglutamate kinase-like"/>
    <property type="match status" value="1"/>
</dbReference>
<comment type="pathway">
    <text evidence="1 8">Amino-acid biosynthesis; L-arginine biosynthesis; N(2)-acetyl-L-ornithine from L-glutamate: step 2/4.</text>
</comment>
<accession>A0A2V2MW81</accession>
<evidence type="ECO:0000256" key="7">
    <source>
        <dbReference type="ARBA" id="ARBA00022840"/>
    </source>
</evidence>
<dbReference type="FunFam" id="3.40.1160.10:FF:000004">
    <property type="entry name" value="Acetylglutamate kinase"/>
    <property type="match status" value="1"/>
</dbReference>
<dbReference type="InterPro" id="IPR041727">
    <property type="entry name" value="NAGK-C"/>
</dbReference>
<feature type="binding site" evidence="8">
    <location>
        <position position="186"/>
    </location>
    <ligand>
        <name>substrate</name>
    </ligand>
</feature>
<evidence type="ECO:0000256" key="2">
    <source>
        <dbReference type="ARBA" id="ARBA00022571"/>
    </source>
</evidence>
<feature type="binding site" evidence="8">
    <location>
        <begin position="60"/>
        <end position="61"/>
    </location>
    <ligand>
        <name>substrate</name>
    </ligand>
</feature>
<keyword evidence="5 8" id="KW-0547">Nucleotide-binding</keyword>
<dbReference type="GO" id="GO:0042450">
    <property type="term" value="P:L-arginine biosynthetic process via ornithine"/>
    <property type="evidence" value="ECO:0007669"/>
    <property type="project" value="UniProtKB-UniRule"/>
</dbReference>
<evidence type="ECO:0000313" key="11">
    <source>
        <dbReference type="Proteomes" id="UP000245657"/>
    </source>
</evidence>
<keyword evidence="3 8" id="KW-0028">Amino-acid biosynthesis</keyword>
<dbReference type="UniPathway" id="UPA00068">
    <property type="reaction ID" value="UER00107"/>
</dbReference>
<dbReference type="InterPro" id="IPR001057">
    <property type="entry name" value="Glu/AcGlu_kinase"/>
</dbReference>
<evidence type="ECO:0000256" key="4">
    <source>
        <dbReference type="ARBA" id="ARBA00022679"/>
    </source>
</evidence>
<keyword evidence="2 8" id="KW-0055">Arginine biosynthesis</keyword>
<keyword evidence="11" id="KW-1185">Reference proteome</keyword>
<evidence type="ECO:0000259" key="9">
    <source>
        <dbReference type="Pfam" id="PF00696"/>
    </source>
</evidence>
<dbReference type="GO" id="GO:0003991">
    <property type="term" value="F:acetylglutamate kinase activity"/>
    <property type="evidence" value="ECO:0007669"/>
    <property type="project" value="UniProtKB-UniRule"/>
</dbReference>
<dbReference type="Pfam" id="PF00696">
    <property type="entry name" value="AA_kinase"/>
    <property type="match status" value="1"/>
</dbReference>
<dbReference type="PANTHER" id="PTHR23342">
    <property type="entry name" value="N-ACETYLGLUTAMATE SYNTHASE"/>
    <property type="match status" value="1"/>
</dbReference>